<evidence type="ECO:0000313" key="2">
    <source>
        <dbReference type="EMBL" id="MDR7305794.1"/>
    </source>
</evidence>
<comment type="caution">
    <text evidence="2">The sequence shown here is derived from an EMBL/GenBank/DDBJ whole genome shotgun (WGS) entry which is preliminary data.</text>
</comment>
<name>A0ABU1ZJS2_9BURK</name>
<keyword evidence="1" id="KW-1133">Transmembrane helix</keyword>
<protein>
    <submittedName>
        <fullName evidence="2">ElaB/YqjD/DUF883 family membrane-anchored ribosome-binding protein</fullName>
    </submittedName>
</protein>
<dbReference type="RefSeq" id="WP_310340065.1">
    <property type="nucleotide sequence ID" value="NZ_JAVDXO010000002.1"/>
</dbReference>
<accession>A0ABU1ZJS2</accession>
<evidence type="ECO:0000256" key="1">
    <source>
        <dbReference type="SAM" id="Phobius"/>
    </source>
</evidence>
<dbReference type="Proteomes" id="UP001268089">
    <property type="component" value="Unassembled WGS sequence"/>
</dbReference>
<gene>
    <name evidence="2" type="ORF">J2X15_001072</name>
</gene>
<proteinExistence type="predicted"/>
<organism evidence="2 3">
    <name type="scientific">Rhodoferax saidenbachensis</name>
    <dbReference type="NCBI Taxonomy" id="1484693"/>
    <lineage>
        <taxon>Bacteria</taxon>
        <taxon>Pseudomonadati</taxon>
        <taxon>Pseudomonadota</taxon>
        <taxon>Betaproteobacteria</taxon>
        <taxon>Burkholderiales</taxon>
        <taxon>Comamonadaceae</taxon>
        <taxon>Rhodoferax</taxon>
    </lineage>
</organism>
<feature type="transmembrane region" description="Helical" evidence="1">
    <location>
        <begin position="67"/>
        <end position="84"/>
    </location>
</feature>
<evidence type="ECO:0000313" key="3">
    <source>
        <dbReference type="Proteomes" id="UP001268089"/>
    </source>
</evidence>
<keyword evidence="1" id="KW-0472">Membrane</keyword>
<keyword evidence="3" id="KW-1185">Reference proteome</keyword>
<keyword evidence="1" id="KW-0812">Transmembrane</keyword>
<sequence length="87" mass="9223">MTELNHLSDGIAHEAGSLETSVHGAIDRLAGVAAQTGEKLELAGHKLQDAQSRVTAECRNLVQKNPLTSVGVALVSGLLLGWVVRRR</sequence>
<dbReference type="EMBL" id="JAVDXO010000002">
    <property type="protein sequence ID" value="MDR7305794.1"/>
    <property type="molecule type" value="Genomic_DNA"/>
</dbReference>
<reference evidence="2 3" key="1">
    <citation type="submission" date="2023-07" db="EMBL/GenBank/DDBJ databases">
        <title>Sorghum-associated microbial communities from plants grown in Nebraska, USA.</title>
        <authorList>
            <person name="Schachtman D."/>
        </authorList>
    </citation>
    <scope>NUCLEOTIDE SEQUENCE [LARGE SCALE GENOMIC DNA]</scope>
    <source>
        <strain evidence="2 3">BE308</strain>
    </source>
</reference>